<keyword evidence="2" id="KW-0812">Transmembrane</keyword>
<organism evidence="3 4">
    <name type="scientific">Amnibacterium setariae</name>
    <dbReference type="NCBI Taxonomy" id="2306585"/>
    <lineage>
        <taxon>Bacteria</taxon>
        <taxon>Bacillati</taxon>
        <taxon>Actinomycetota</taxon>
        <taxon>Actinomycetes</taxon>
        <taxon>Micrococcales</taxon>
        <taxon>Microbacteriaceae</taxon>
        <taxon>Amnibacterium</taxon>
    </lineage>
</organism>
<evidence type="ECO:0000313" key="3">
    <source>
        <dbReference type="EMBL" id="RIX30366.1"/>
    </source>
</evidence>
<dbReference type="Proteomes" id="UP000265742">
    <property type="component" value="Unassembled WGS sequence"/>
</dbReference>
<gene>
    <name evidence="3" type="ORF">D1781_02725</name>
</gene>
<keyword evidence="4" id="KW-1185">Reference proteome</keyword>
<evidence type="ECO:0008006" key="5">
    <source>
        <dbReference type="Google" id="ProtNLM"/>
    </source>
</evidence>
<proteinExistence type="predicted"/>
<dbReference type="EMBL" id="QXTG01000001">
    <property type="protein sequence ID" value="RIX30366.1"/>
    <property type="molecule type" value="Genomic_DNA"/>
</dbReference>
<evidence type="ECO:0000256" key="2">
    <source>
        <dbReference type="SAM" id="Phobius"/>
    </source>
</evidence>
<protein>
    <recommendedName>
        <fullName evidence="5">LysM domain-containing protein</fullName>
    </recommendedName>
</protein>
<reference evidence="4" key="1">
    <citation type="submission" date="2018-09" db="EMBL/GenBank/DDBJ databases">
        <authorList>
            <person name="Kim I."/>
        </authorList>
    </citation>
    <scope>NUCLEOTIDE SEQUENCE [LARGE SCALE GENOMIC DNA]</scope>
    <source>
        <strain evidence="4">DD4a</strain>
    </source>
</reference>
<feature type="region of interest" description="Disordered" evidence="1">
    <location>
        <begin position="26"/>
        <end position="58"/>
    </location>
</feature>
<sequence>MTGAQDDEDLRRRLYRPGASSEDLDAYLGVAAPAADPDPAAGSGPGSGTSPDASAVAVPPRRGRGTFAAVAIGALAVVLGASALAVGRVASTAEPTPSATPSAVAGFAGAPPAPDDVLGGPAPVDGGARAGARGTVATSGSSVRYTTRRGDTAPAVATRFGLCAADVLAALPYGFDPARLPGGQVLVLQRTGDATAQRGASTC</sequence>
<name>A0A3A1UAL0_9MICO</name>
<dbReference type="AlphaFoldDB" id="A0A3A1UAL0"/>
<keyword evidence="2" id="KW-0472">Membrane</keyword>
<keyword evidence="2" id="KW-1133">Transmembrane helix</keyword>
<accession>A0A3A1UAL0</accession>
<feature type="transmembrane region" description="Helical" evidence="2">
    <location>
        <begin position="67"/>
        <end position="87"/>
    </location>
</feature>
<feature type="compositionally biased region" description="Low complexity" evidence="1">
    <location>
        <begin position="31"/>
        <end position="55"/>
    </location>
</feature>
<dbReference type="RefSeq" id="WP_119480727.1">
    <property type="nucleotide sequence ID" value="NZ_QXTG01000001.1"/>
</dbReference>
<comment type="caution">
    <text evidence="3">The sequence shown here is derived from an EMBL/GenBank/DDBJ whole genome shotgun (WGS) entry which is preliminary data.</text>
</comment>
<evidence type="ECO:0000313" key="4">
    <source>
        <dbReference type="Proteomes" id="UP000265742"/>
    </source>
</evidence>
<evidence type="ECO:0000256" key="1">
    <source>
        <dbReference type="SAM" id="MobiDB-lite"/>
    </source>
</evidence>